<feature type="compositionally biased region" description="Polar residues" evidence="14">
    <location>
        <begin position="339"/>
        <end position="370"/>
    </location>
</feature>
<feature type="compositionally biased region" description="Polar residues" evidence="14">
    <location>
        <begin position="569"/>
        <end position="583"/>
    </location>
</feature>
<evidence type="ECO:0000256" key="5">
    <source>
        <dbReference type="ARBA" id="ARBA00022448"/>
    </source>
</evidence>
<proteinExistence type="inferred from homology"/>
<dbReference type="Pfam" id="PF05064">
    <property type="entry name" value="Nsp1_C"/>
    <property type="match status" value="1"/>
</dbReference>
<evidence type="ECO:0000256" key="2">
    <source>
        <dbReference type="ARBA" id="ARBA00004567"/>
    </source>
</evidence>
<feature type="compositionally biased region" description="Low complexity" evidence="14">
    <location>
        <begin position="1"/>
        <end position="17"/>
    </location>
</feature>
<comment type="subcellular location">
    <subcellularLocation>
        <location evidence="1">Nucleus membrane</location>
        <topology evidence="1">Peripheral membrane protein</topology>
        <orientation evidence="1">Cytoplasmic side</orientation>
    </subcellularLocation>
    <subcellularLocation>
        <location evidence="3">Nucleus membrane</location>
        <topology evidence="3">Peripheral membrane protein</topology>
        <orientation evidence="3">Nucleoplasmic side</orientation>
    </subcellularLocation>
    <subcellularLocation>
        <location evidence="2">Nucleus</location>
        <location evidence="2">Nuclear pore complex</location>
    </subcellularLocation>
</comment>
<evidence type="ECO:0000256" key="13">
    <source>
        <dbReference type="ARBA" id="ARBA00081079"/>
    </source>
</evidence>
<dbReference type="Gene3D" id="1.20.5.170">
    <property type="match status" value="1"/>
</dbReference>
<keyword evidence="9" id="KW-0906">Nuclear pore complex</keyword>
<feature type="compositionally biased region" description="Polar residues" evidence="14">
    <location>
        <begin position="129"/>
        <end position="154"/>
    </location>
</feature>
<dbReference type="GO" id="GO:0031965">
    <property type="term" value="C:nuclear membrane"/>
    <property type="evidence" value="ECO:0007669"/>
    <property type="project" value="UniProtKB-SubCell"/>
</dbReference>
<evidence type="ECO:0000259" key="15">
    <source>
        <dbReference type="Pfam" id="PF05064"/>
    </source>
</evidence>
<evidence type="ECO:0000256" key="3">
    <source>
        <dbReference type="ARBA" id="ARBA00004620"/>
    </source>
</evidence>
<dbReference type="GO" id="GO:0006606">
    <property type="term" value="P:protein import into nucleus"/>
    <property type="evidence" value="ECO:0007669"/>
    <property type="project" value="TreeGrafter"/>
</dbReference>
<keyword evidence="8" id="KW-0811">Translocation</keyword>
<evidence type="ECO:0000256" key="11">
    <source>
        <dbReference type="ARBA" id="ARBA00068864"/>
    </source>
</evidence>
<dbReference type="GO" id="GO:0044613">
    <property type="term" value="C:nuclear pore central transport channel"/>
    <property type="evidence" value="ECO:0007669"/>
    <property type="project" value="TreeGrafter"/>
</dbReference>
<keyword evidence="17" id="KW-1185">Reference proteome</keyword>
<feature type="compositionally biased region" description="Polar residues" evidence="14">
    <location>
        <begin position="214"/>
        <end position="252"/>
    </location>
</feature>
<dbReference type="RefSeq" id="XP_022628289.1">
    <property type="nucleotide sequence ID" value="XM_022772868.1"/>
</dbReference>
<dbReference type="OrthoDB" id="344345at2759"/>
<keyword evidence="6" id="KW-0509">mRNA transport</keyword>
<reference evidence="16 17" key="1">
    <citation type="submission" date="2014-12" db="EMBL/GenBank/DDBJ databases">
        <authorList>
            <person name="Neuveglise Cecile"/>
        </authorList>
    </citation>
    <scope>NUCLEOTIDE SEQUENCE [LARGE SCALE GENOMIC DNA]</scope>
    <source>
        <strain evidence="16 17">CBS 12615</strain>
    </source>
</reference>
<dbReference type="InterPro" id="IPR007758">
    <property type="entry name" value="Nucleoporin_NSP1_C"/>
</dbReference>
<feature type="compositionally biased region" description="Low complexity" evidence="14">
    <location>
        <begin position="117"/>
        <end position="128"/>
    </location>
</feature>
<evidence type="ECO:0000256" key="10">
    <source>
        <dbReference type="ARBA" id="ARBA00023242"/>
    </source>
</evidence>
<evidence type="ECO:0000313" key="17">
    <source>
        <dbReference type="Proteomes" id="UP000054304"/>
    </source>
</evidence>
<dbReference type="AlphaFoldDB" id="A0A0C7N6D6"/>
<evidence type="ECO:0000256" key="7">
    <source>
        <dbReference type="ARBA" id="ARBA00022927"/>
    </source>
</evidence>
<feature type="compositionally biased region" description="Polar residues" evidence="14">
    <location>
        <begin position="92"/>
        <end position="114"/>
    </location>
</feature>
<dbReference type="Proteomes" id="UP000054304">
    <property type="component" value="Unassembled WGS sequence"/>
</dbReference>
<keyword evidence="7" id="KW-0653">Protein transport</keyword>
<evidence type="ECO:0000256" key="9">
    <source>
        <dbReference type="ARBA" id="ARBA00023132"/>
    </source>
</evidence>
<evidence type="ECO:0000256" key="12">
    <source>
        <dbReference type="ARBA" id="ARBA00078941"/>
    </source>
</evidence>
<dbReference type="GO" id="GO:0006405">
    <property type="term" value="P:RNA export from nucleus"/>
    <property type="evidence" value="ECO:0007669"/>
    <property type="project" value="TreeGrafter"/>
</dbReference>
<feature type="region of interest" description="Disordered" evidence="14">
    <location>
        <begin position="1"/>
        <end position="587"/>
    </location>
</feature>
<dbReference type="GO" id="GO:0017056">
    <property type="term" value="F:structural constituent of nuclear pore"/>
    <property type="evidence" value="ECO:0007669"/>
    <property type="project" value="InterPro"/>
</dbReference>
<dbReference type="InterPro" id="IPR026010">
    <property type="entry name" value="NSP1/NUP62"/>
</dbReference>
<feature type="compositionally biased region" description="Basic and acidic residues" evidence="14">
    <location>
        <begin position="384"/>
        <end position="410"/>
    </location>
</feature>
<feature type="compositionally biased region" description="Polar residues" evidence="14">
    <location>
        <begin position="437"/>
        <end position="447"/>
    </location>
</feature>
<evidence type="ECO:0000256" key="4">
    <source>
        <dbReference type="ARBA" id="ARBA00005911"/>
    </source>
</evidence>
<evidence type="ECO:0000256" key="6">
    <source>
        <dbReference type="ARBA" id="ARBA00022816"/>
    </source>
</evidence>
<comment type="similarity">
    <text evidence="4">Belongs to the nucleoporin NSP1/NUP62 family.</text>
</comment>
<accession>A0A0C7N6D6</accession>
<dbReference type="GO" id="GO:0005543">
    <property type="term" value="F:phospholipid binding"/>
    <property type="evidence" value="ECO:0007669"/>
    <property type="project" value="TreeGrafter"/>
</dbReference>
<feature type="compositionally biased region" description="Polar residues" evidence="14">
    <location>
        <begin position="46"/>
        <end position="67"/>
    </location>
</feature>
<protein>
    <recommendedName>
        <fullName evidence="11">Nucleoporin NSP1</fullName>
    </recommendedName>
    <alternativeName>
        <fullName evidence="12">Nuclear pore protein NSP1</fullName>
    </alternativeName>
    <alternativeName>
        <fullName evidence="13">Nucleoskeletal-like protein</fullName>
    </alternativeName>
</protein>
<dbReference type="EMBL" id="LN736363">
    <property type="protein sequence ID" value="CEP62059.1"/>
    <property type="molecule type" value="Genomic_DNA"/>
</dbReference>
<feature type="compositionally biased region" description="Low complexity" evidence="14">
    <location>
        <begin position="283"/>
        <end position="301"/>
    </location>
</feature>
<name>A0A0C7N6D6_9SACH</name>
<dbReference type="GeneID" id="34685507"/>
<feature type="domain" description="Nucleoporin NSP1-like C-terminal" evidence="15">
    <location>
        <begin position="579"/>
        <end position="688"/>
    </location>
</feature>
<dbReference type="PANTHER" id="PTHR12084:SF0">
    <property type="entry name" value="NUCLEAR PORE GLYCOPROTEIN P62"/>
    <property type="match status" value="1"/>
</dbReference>
<gene>
    <name evidence="16" type="ORF">LALA0_S04e06832g</name>
</gene>
<evidence type="ECO:0000313" key="16">
    <source>
        <dbReference type="EMBL" id="CEP62059.1"/>
    </source>
</evidence>
<dbReference type="STRING" id="1245769.A0A0C7N6D6"/>
<sequence>MSHQFNFNNNNSGTTGSKPMFGNANIPNQSSENAKPLFGGFGQKPADQNSQNSGQLFGKPSQGSTAGFQAFGTTNSSASGSTGSQPFGAANPTASIGATNPTLFNATKPASDSTPKPAFAFGAQPAAQNSAFSFGGSNTNKDVSPFGQRSTTQDATEKPVGLNAEPKKDDKPAFSFGSGNLNPSPALPNAVKPSPFQSAGGETSSKPFAFGGSSAETATKTPIGNFGSAAQKTSTESDQSANKPAFSFNSGETAGKPAFSFGTGKTLSTTEKKDEALPSLKFGVSLGSSGLNEGSGTSGSNAEAKADSKPVFSFGQSISSATVGDKPESSKEQVESQPKDANQTTFSMGTSKSDNKTNNGIGSLFSSTAQKDAPKNPQPLGFVAEKKEPFAFGKTDEKSVPSENADKKEVTTTSKAGGLFSAAAESSKPPAGFSFGTKATTSTNPGSSAGAKAPILFGGLTDNKTEKSTSSGFSLGKKHSVDEAENAPSKTAPAASEQKPSLGGFSLEGDEKKPVATKPAFSFGAKKDKESSSTGSADQDKGVNTAASKPTGVSFGNKENEKGLPDSATAPSSVGSQNTQKTVDLQPVSLDNKTLDDLVTKWTTQLGGSAENFGEYSRKVKEWDQVLMLGGEHIGQLYSEMVIAEQTQSRVDQSLHYIERQQSELETFLDNYEKKADSLLSGVFSSTSGSSANINDQKRQQVYQTAQALDDNLTSLSANLSSLITEINGVSDTFNRATNMSVTNEDENTQLIKLLNTHLDALKSLDNSSESLESKLRSL</sequence>
<dbReference type="FunFam" id="1.20.5.170:FF:000040">
    <property type="entry name" value="Nuclear pore glycoprotein p62"/>
    <property type="match status" value="1"/>
</dbReference>
<evidence type="ECO:0000256" key="14">
    <source>
        <dbReference type="SAM" id="MobiDB-lite"/>
    </source>
</evidence>
<keyword evidence="10" id="KW-0539">Nucleus</keyword>
<feature type="compositionally biased region" description="Low complexity" evidence="14">
    <location>
        <begin position="72"/>
        <end position="84"/>
    </location>
</feature>
<feature type="compositionally biased region" description="Basic and acidic residues" evidence="14">
    <location>
        <begin position="325"/>
        <end position="338"/>
    </location>
</feature>
<feature type="compositionally biased region" description="Polar residues" evidence="14">
    <location>
        <begin position="195"/>
        <end position="206"/>
    </location>
</feature>
<dbReference type="HOGENOM" id="CLU_020542_0_0_1"/>
<dbReference type="GO" id="GO:0051028">
    <property type="term" value="P:mRNA transport"/>
    <property type="evidence" value="ECO:0007669"/>
    <property type="project" value="UniProtKB-KW"/>
</dbReference>
<dbReference type="PANTHER" id="PTHR12084">
    <property type="entry name" value="NUCLEAR PORE GLYCOPROTEIN P62-RELATED"/>
    <property type="match status" value="1"/>
</dbReference>
<evidence type="ECO:0000256" key="1">
    <source>
        <dbReference type="ARBA" id="ARBA00004335"/>
    </source>
</evidence>
<evidence type="ECO:0000256" key="8">
    <source>
        <dbReference type="ARBA" id="ARBA00023010"/>
    </source>
</evidence>
<keyword evidence="5" id="KW-0813">Transport</keyword>
<organism evidence="16 17">
    <name type="scientific">Lachancea lanzarotensis</name>
    <dbReference type="NCBI Taxonomy" id="1245769"/>
    <lineage>
        <taxon>Eukaryota</taxon>
        <taxon>Fungi</taxon>
        <taxon>Dikarya</taxon>
        <taxon>Ascomycota</taxon>
        <taxon>Saccharomycotina</taxon>
        <taxon>Saccharomycetes</taxon>
        <taxon>Saccharomycetales</taxon>
        <taxon>Saccharomycetaceae</taxon>
        <taxon>Lachancea</taxon>
    </lineage>
</organism>